<dbReference type="SMART" id="SM00062">
    <property type="entry name" value="PBPb"/>
    <property type="match status" value="1"/>
</dbReference>
<dbReference type="InterPro" id="IPR018313">
    <property type="entry name" value="SBP_3_CS"/>
</dbReference>
<evidence type="ECO:0000256" key="4">
    <source>
        <dbReference type="RuleBase" id="RU003744"/>
    </source>
</evidence>
<dbReference type="PANTHER" id="PTHR35936:SF19">
    <property type="entry name" value="AMINO-ACID-BINDING PROTEIN YXEM-RELATED"/>
    <property type="match status" value="1"/>
</dbReference>
<evidence type="ECO:0000313" key="7">
    <source>
        <dbReference type="EMBL" id="GAA0590085.1"/>
    </source>
</evidence>
<feature type="chain" id="PRO_5046492767" evidence="5">
    <location>
        <begin position="23"/>
        <end position="268"/>
    </location>
</feature>
<dbReference type="Gene3D" id="3.40.190.10">
    <property type="entry name" value="Periplasmic binding protein-like II"/>
    <property type="match status" value="2"/>
</dbReference>
<evidence type="ECO:0000256" key="3">
    <source>
        <dbReference type="ARBA" id="ARBA00022729"/>
    </source>
</evidence>
<comment type="subcellular location">
    <subcellularLocation>
        <location evidence="1">Cell envelope</location>
    </subcellularLocation>
</comment>
<name>A0ABN1FG65_9HYPH</name>
<protein>
    <submittedName>
        <fullName evidence="7">ABC transporter substrate-binding protein</fullName>
    </submittedName>
</protein>
<dbReference type="SUPFAM" id="SSF53850">
    <property type="entry name" value="Periplasmic binding protein-like II"/>
    <property type="match status" value="1"/>
</dbReference>
<sequence>MRLSKRMTYAVSAFAFALSLNAAGITSASAEEPLKIKIASEGAYPPFNFITSDGKLTGFDVEIGLALCEELKADCEMVTQEWDGAIPSLQAGKIDAYIASMSITEERKKQVDFSGKYYNTPPGIVVPKDSPITGMTKEDLAGKTIGVQVSTTHANYSEKTFTDSEIKAYPTAEEYRLDLVNGRLDAVNDDSVTLSQWLETPEGACCKMLGTFPPVIEIHGPGAGVAVKKGNTELADKLSAAIKAIRANGKYKEINDKYFAFDAYGAEN</sequence>
<dbReference type="EMBL" id="BAAADE010000001">
    <property type="protein sequence ID" value="GAA0590085.1"/>
    <property type="molecule type" value="Genomic_DNA"/>
</dbReference>
<comment type="similarity">
    <text evidence="2 4">Belongs to the bacterial solute-binding protein 3 family.</text>
</comment>
<feature type="signal peptide" evidence="5">
    <location>
        <begin position="1"/>
        <end position="22"/>
    </location>
</feature>
<evidence type="ECO:0000313" key="8">
    <source>
        <dbReference type="Proteomes" id="UP001424441"/>
    </source>
</evidence>
<comment type="caution">
    <text evidence="7">The sequence shown here is derived from an EMBL/GenBank/DDBJ whole genome shotgun (WGS) entry which is preliminary data.</text>
</comment>
<dbReference type="Proteomes" id="UP001424441">
    <property type="component" value="Unassembled WGS sequence"/>
</dbReference>
<feature type="domain" description="Solute-binding protein family 3/N-terminal" evidence="6">
    <location>
        <begin position="35"/>
        <end position="262"/>
    </location>
</feature>
<accession>A0ABN1FG65</accession>
<evidence type="ECO:0000256" key="5">
    <source>
        <dbReference type="SAM" id="SignalP"/>
    </source>
</evidence>
<organism evidence="7 8">
    <name type="scientific">Paenochrobactrum glaciei</name>
    <dbReference type="NCBI Taxonomy" id="486407"/>
    <lineage>
        <taxon>Bacteria</taxon>
        <taxon>Pseudomonadati</taxon>
        <taxon>Pseudomonadota</taxon>
        <taxon>Alphaproteobacteria</taxon>
        <taxon>Hyphomicrobiales</taxon>
        <taxon>Brucellaceae</taxon>
        <taxon>Paenochrobactrum</taxon>
    </lineage>
</organism>
<dbReference type="PANTHER" id="PTHR35936">
    <property type="entry name" value="MEMBRANE-BOUND LYTIC MUREIN TRANSGLYCOSYLASE F"/>
    <property type="match status" value="1"/>
</dbReference>
<keyword evidence="3 5" id="KW-0732">Signal</keyword>
<gene>
    <name evidence="7" type="ORF">GCM10008943_01350</name>
</gene>
<reference evidence="7 8" key="1">
    <citation type="journal article" date="2019" name="Int. J. Syst. Evol. Microbiol.">
        <title>The Global Catalogue of Microorganisms (GCM) 10K type strain sequencing project: providing services to taxonomists for standard genome sequencing and annotation.</title>
        <authorList>
            <consortium name="The Broad Institute Genomics Platform"/>
            <consortium name="The Broad Institute Genome Sequencing Center for Infectious Disease"/>
            <person name="Wu L."/>
            <person name="Ma J."/>
        </authorList>
    </citation>
    <scope>NUCLEOTIDE SEQUENCE [LARGE SCALE GENOMIC DNA]</scope>
    <source>
        <strain evidence="7 8">JCM 15115</strain>
    </source>
</reference>
<dbReference type="Pfam" id="PF00497">
    <property type="entry name" value="SBP_bac_3"/>
    <property type="match status" value="1"/>
</dbReference>
<evidence type="ECO:0000259" key="6">
    <source>
        <dbReference type="SMART" id="SM00062"/>
    </source>
</evidence>
<evidence type="ECO:0000256" key="2">
    <source>
        <dbReference type="ARBA" id="ARBA00010333"/>
    </source>
</evidence>
<dbReference type="RefSeq" id="WP_374844498.1">
    <property type="nucleotide sequence ID" value="NZ_BAAADE010000001.1"/>
</dbReference>
<proteinExistence type="inferred from homology"/>
<dbReference type="CDD" id="cd13702">
    <property type="entry name" value="PBP2_mlr5654_like"/>
    <property type="match status" value="1"/>
</dbReference>
<keyword evidence="8" id="KW-1185">Reference proteome</keyword>
<dbReference type="InterPro" id="IPR001638">
    <property type="entry name" value="Solute-binding_3/MltF_N"/>
</dbReference>
<dbReference type="PROSITE" id="PS01039">
    <property type="entry name" value="SBP_BACTERIAL_3"/>
    <property type="match status" value="1"/>
</dbReference>
<evidence type="ECO:0000256" key="1">
    <source>
        <dbReference type="ARBA" id="ARBA00004196"/>
    </source>
</evidence>